<dbReference type="OrthoDB" id="5337545at2759"/>
<dbReference type="STRING" id="78410.A0A0P7BWF3"/>
<proteinExistence type="predicted"/>
<name>A0A0P7BWF3_9HYPO</name>
<protein>
    <submittedName>
        <fullName evidence="2">Uncharacterized protein</fullName>
    </submittedName>
</protein>
<dbReference type="Proteomes" id="UP000050424">
    <property type="component" value="Unassembled WGS sequence"/>
</dbReference>
<keyword evidence="3" id="KW-1185">Reference proteome</keyword>
<sequence>MCESLLLRLGLGRSQALQLPGRIRTRSPATPSILSQSTGCFVGFKSPRSLDTTNLQSPNSHIVQTIHHFSVLASATPNSPQLPHIVDLWIPISPGMGEDEKNLGISAPEGNDRVSSNGKGKGKEEDASSGSSNSMTARLQASGRLALNAVTGGPDLAGQRVGEKGTTSFSSIDRASSTVGETSSNRSRTAGIGESIRMQSSLDSSTASQAFNDFLGSESSLGFEPHRHQQAYQPETSIDEQERSDGAAVVNFLNEPSDELDSVLVGAHSDTTDDDDLTPEAASKLRETLFNSAHLESRWDDMLNFTPGFLGQPAASTEEVQLHMGTQDVDEARSIWLQQWDDVLSSYTDQVWGDLEPLAAEARREVEQLTSSEAMPDRSSETKALDRLRQILAHVRGH</sequence>
<feature type="compositionally biased region" description="Polar residues" evidence="1">
    <location>
        <begin position="165"/>
        <end position="188"/>
    </location>
</feature>
<organism evidence="2 3">
    <name type="scientific">Neonectria ditissima</name>
    <dbReference type="NCBI Taxonomy" id="78410"/>
    <lineage>
        <taxon>Eukaryota</taxon>
        <taxon>Fungi</taxon>
        <taxon>Dikarya</taxon>
        <taxon>Ascomycota</taxon>
        <taxon>Pezizomycotina</taxon>
        <taxon>Sordariomycetes</taxon>
        <taxon>Hypocreomycetidae</taxon>
        <taxon>Hypocreales</taxon>
        <taxon>Nectriaceae</taxon>
        <taxon>Neonectria</taxon>
    </lineage>
</organism>
<feature type="region of interest" description="Disordered" evidence="1">
    <location>
        <begin position="100"/>
        <end position="136"/>
    </location>
</feature>
<gene>
    <name evidence="2" type="ORF">AK830_g1690</name>
</gene>
<reference evidence="2 3" key="1">
    <citation type="submission" date="2015-09" db="EMBL/GenBank/DDBJ databases">
        <title>Draft genome of a European isolate of the apple canker pathogen Neonectria ditissima.</title>
        <authorList>
            <person name="Gomez-Cortecero A."/>
            <person name="Harrison R.J."/>
            <person name="Armitage A.D."/>
        </authorList>
    </citation>
    <scope>NUCLEOTIDE SEQUENCE [LARGE SCALE GENOMIC DNA]</scope>
    <source>
        <strain evidence="2 3">R09/05</strain>
    </source>
</reference>
<feature type="region of interest" description="Disordered" evidence="1">
    <location>
        <begin position="150"/>
        <end position="204"/>
    </location>
</feature>
<dbReference type="EMBL" id="LKCW01000014">
    <property type="protein sequence ID" value="KPM44825.1"/>
    <property type="molecule type" value="Genomic_DNA"/>
</dbReference>
<evidence type="ECO:0000313" key="2">
    <source>
        <dbReference type="EMBL" id="KPM44825.1"/>
    </source>
</evidence>
<evidence type="ECO:0000256" key="1">
    <source>
        <dbReference type="SAM" id="MobiDB-lite"/>
    </source>
</evidence>
<evidence type="ECO:0000313" key="3">
    <source>
        <dbReference type="Proteomes" id="UP000050424"/>
    </source>
</evidence>
<accession>A0A0P7BWF3</accession>
<dbReference type="AlphaFoldDB" id="A0A0P7BWF3"/>
<comment type="caution">
    <text evidence="2">The sequence shown here is derived from an EMBL/GenBank/DDBJ whole genome shotgun (WGS) entry which is preliminary data.</text>
</comment>